<name>A0ACB8U7K7_9APHY</name>
<comment type="caution">
    <text evidence="1">The sequence shown here is derived from an EMBL/GenBank/DDBJ whole genome shotgun (WGS) entry which is preliminary data.</text>
</comment>
<dbReference type="Proteomes" id="UP001055072">
    <property type="component" value="Unassembled WGS sequence"/>
</dbReference>
<reference evidence="1" key="1">
    <citation type="journal article" date="2021" name="Environ. Microbiol.">
        <title>Gene family expansions and transcriptome signatures uncover fungal adaptations to wood decay.</title>
        <authorList>
            <person name="Hage H."/>
            <person name="Miyauchi S."/>
            <person name="Viragh M."/>
            <person name="Drula E."/>
            <person name="Min B."/>
            <person name="Chaduli D."/>
            <person name="Navarro D."/>
            <person name="Favel A."/>
            <person name="Norest M."/>
            <person name="Lesage-Meessen L."/>
            <person name="Balint B."/>
            <person name="Merenyi Z."/>
            <person name="de Eugenio L."/>
            <person name="Morin E."/>
            <person name="Martinez A.T."/>
            <person name="Baldrian P."/>
            <person name="Stursova M."/>
            <person name="Martinez M.J."/>
            <person name="Novotny C."/>
            <person name="Magnuson J.K."/>
            <person name="Spatafora J.W."/>
            <person name="Maurice S."/>
            <person name="Pangilinan J."/>
            <person name="Andreopoulos W."/>
            <person name="LaButti K."/>
            <person name="Hundley H."/>
            <person name="Na H."/>
            <person name="Kuo A."/>
            <person name="Barry K."/>
            <person name="Lipzen A."/>
            <person name="Henrissat B."/>
            <person name="Riley R."/>
            <person name="Ahrendt S."/>
            <person name="Nagy L.G."/>
            <person name="Grigoriev I.V."/>
            <person name="Martin F."/>
            <person name="Rosso M.N."/>
        </authorList>
    </citation>
    <scope>NUCLEOTIDE SEQUENCE</scope>
    <source>
        <strain evidence="1">CBS 384.51</strain>
    </source>
</reference>
<protein>
    <submittedName>
        <fullName evidence="1">Cytochrome P450</fullName>
    </submittedName>
</protein>
<gene>
    <name evidence="1" type="ORF">BDY19DRAFT_992367</name>
</gene>
<evidence type="ECO:0000313" key="2">
    <source>
        <dbReference type="Proteomes" id="UP001055072"/>
    </source>
</evidence>
<dbReference type="EMBL" id="MU274908">
    <property type="protein sequence ID" value="KAI0090134.1"/>
    <property type="molecule type" value="Genomic_DNA"/>
</dbReference>
<sequence length="1055" mass="117627">MTTPIPTPPAIPLLGHATKLDRETPLISFDLLADQYGEIYQLNLLGRNPIFINSAALLEEVSDDKKFYKTVTSGTFEVRNAVGDGLFTAQRDEPNWAIAHRLLMPAFGTAAIREMFDDMLDIASQLVLKWERFGPRQRIDAVDDYTRLTFDTISLCAMSYRLNSYYRDKAHPFIEAMNDFLIESGNRANRPALLNNLMSSKYEEDIRTMAEVADDLIQERKGNRTEKKDLLDTMLFSKDPKTGQGLSDDNIRKNLLTFMIAGHETTSGMLSFATYFLAKNPDVMRRAHEEVDEVLGDQQIQVGDLSKLKYLAAILRETLRLRPSAPMRTVAPFEDTTIGGGKYFIKKGQTIVVNVYHVHKDPAVYGDDAKEFKPERMLEDKFEKLPRCAWQPFGFGARACIGRPFAWQEALICLAMLLQKFDFALADPSYALDLKQTLTIKPKAFYIHALPRHSTQSRLYATPSAPTFSANVGNVQRTVPGTISESAHPLYVLYGSNTGTSERFAQRIAEGAARHGFRATLGSLDSAVDHVPSDGPVVIVCASFEGEPADNAAHFVSWITSLKGQELANVRYAVFGCGNKDWVKTYQRIPTLVDATFTERGARRLLERGEGNAASAEFFETFDAWELLLWEALSKEYNTVVSDGDSALPSVEIKNVGEGTTRAVELRQPDAALGSVVENRLLTPQGEGEKRHIEFALPEDQTARAGDYLAILPTNPPRDVHRVISRFNLLPEQEVVLSSSTPTSLPVDKAVTIFTLLSGYVELSQPATTRDIRGLLSTQLPDETRKSLETLQSSHAELVVSSRLSLLDILEEYPQIKLPFGSFLFMLPSMRVRQYSISSSPLWNPAHVTLTVSVLQADPISGRKEPFLGVASNFLANLRPGDKVQMAVRSSNAAFHLPTDPKTPLVLFAAGSGLAPMRGFLQERALQKKGGREVGEALLFFGCRNPKEDFLYSDSDLKEWEELGVVKIRTAFSRATAESLGCKYVQDRVWNDREDVSKFYDQGARYYVCGSSKVARAIRETLTKIIQEVNECDEQEASAKFERAVVGRFASDVFE</sequence>
<keyword evidence="2" id="KW-1185">Reference proteome</keyword>
<accession>A0ACB8U7K7</accession>
<organism evidence="1 2">
    <name type="scientific">Irpex rosettiformis</name>
    <dbReference type="NCBI Taxonomy" id="378272"/>
    <lineage>
        <taxon>Eukaryota</taxon>
        <taxon>Fungi</taxon>
        <taxon>Dikarya</taxon>
        <taxon>Basidiomycota</taxon>
        <taxon>Agaricomycotina</taxon>
        <taxon>Agaricomycetes</taxon>
        <taxon>Polyporales</taxon>
        <taxon>Irpicaceae</taxon>
        <taxon>Irpex</taxon>
    </lineage>
</organism>
<evidence type="ECO:0000313" key="1">
    <source>
        <dbReference type="EMBL" id="KAI0090134.1"/>
    </source>
</evidence>
<proteinExistence type="predicted"/>